<keyword evidence="2" id="KW-1185">Reference proteome</keyword>
<dbReference type="EMBL" id="PDCK01000042">
    <property type="protein sequence ID" value="PRQ36572.1"/>
    <property type="molecule type" value="Genomic_DNA"/>
</dbReference>
<name>A0A2P6QQX4_ROSCH</name>
<evidence type="ECO:0000313" key="2">
    <source>
        <dbReference type="Proteomes" id="UP000238479"/>
    </source>
</evidence>
<protein>
    <submittedName>
        <fullName evidence="1">Uncharacterized protein</fullName>
    </submittedName>
</protein>
<dbReference type="AlphaFoldDB" id="A0A2P6QQX4"/>
<comment type="caution">
    <text evidence="1">The sequence shown here is derived from an EMBL/GenBank/DDBJ whole genome shotgun (WGS) entry which is preliminary data.</text>
</comment>
<dbReference type="Gramene" id="PRQ36572">
    <property type="protein sequence ID" value="PRQ36572"/>
    <property type="gene ID" value="RchiOBHm_Chr4g0393081"/>
</dbReference>
<dbReference type="Proteomes" id="UP000238479">
    <property type="component" value="Chromosome 4"/>
</dbReference>
<organism evidence="1 2">
    <name type="scientific">Rosa chinensis</name>
    <name type="common">China rose</name>
    <dbReference type="NCBI Taxonomy" id="74649"/>
    <lineage>
        <taxon>Eukaryota</taxon>
        <taxon>Viridiplantae</taxon>
        <taxon>Streptophyta</taxon>
        <taxon>Embryophyta</taxon>
        <taxon>Tracheophyta</taxon>
        <taxon>Spermatophyta</taxon>
        <taxon>Magnoliopsida</taxon>
        <taxon>eudicotyledons</taxon>
        <taxon>Gunneridae</taxon>
        <taxon>Pentapetalae</taxon>
        <taxon>rosids</taxon>
        <taxon>fabids</taxon>
        <taxon>Rosales</taxon>
        <taxon>Rosaceae</taxon>
        <taxon>Rosoideae</taxon>
        <taxon>Rosoideae incertae sedis</taxon>
        <taxon>Rosa</taxon>
    </lineage>
</organism>
<accession>A0A2P6QQX4</accession>
<proteinExistence type="predicted"/>
<reference evidence="1 2" key="1">
    <citation type="journal article" date="2018" name="Nat. Genet.">
        <title>The Rosa genome provides new insights in the design of modern roses.</title>
        <authorList>
            <person name="Bendahmane M."/>
        </authorList>
    </citation>
    <scope>NUCLEOTIDE SEQUENCE [LARGE SCALE GENOMIC DNA]</scope>
    <source>
        <strain evidence="2">cv. Old Blush</strain>
    </source>
</reference>
<sequence>MLTDIESQESRGTRDGEALREIINLGSPTNSISCIELMRIYIGEFQRRLKSVKDRLREMTLWFEQVMLEDDDERVWDNVPEN</sequence>
<evidence type="ECO:0000313" key="1">
    <source>
        <dbReference type="EMBL" id="PRQ36572.1"/>
    </source>
</evidence>
<gene>
    <name evidence="1" type="ORF">RchiOBHm_Chr4g0393081</name>
</gene>